<organism evidence="2 3">
    <name type="scientific">Klebsormidium nitens</name>
    <name type="common">Green alga</name>
    <name type="synonym">Ulothrix nitens</name>
    <dbReference type="NCBI Taxonomy" id="105231"/>
    <lineage>
        <taxon>Eukaryota</taxon>
        <taxon>Viridiplantae</taxon>
        <taxon>Streptophyta</taxon>
        <taxon>Klebsormidiophyceae</taxon>
        <taxon>Klebsormidiales</taxon>
        <taxon>Klebsormidiaceae</taxon>
        <taxon>Klebsormidium</taxon>
    </lineage>
</organism>
<dbReference type="InterPro" id="IPR002931">
    <property type="entry name" value="Transglutaminase-like"/>
</dbReference>
<dbReference type="OMA" id="DAFCQYV"/>
<dbReference type="AlphaFoldDB" id="A0A1Y1IDQ8"/>
<dbReference type="InterPro" id="IPR038765">
    <property type="entry name" value="Papain-like_cys_pep_sf"/>
</dbReference>
<reference evidence="2 3" key="1">
    <citation type="journal article" date="2014" name="Nat. Commun.">
        <title>Klebsormidium flaccidum genome reveals primary factors for plant terrestrial adaptation.</title>
        <authorList>
            <person name="Hori K."/>
            <person name="Maruyama F."/>
            <person name="Fujisawa T."/>
            <person name="Togashi T."/>
            <person name="Yamamoto N."/>
            <person name="Seo M."/>
            <person name="Sato S."/>
            <person name="Yamada T."/>
            <person name="Mori H."/>
            <person name="Tajima N."/>
            <person name="Moriyama T."/>
            <person name="Ikeuchi M."/>
            <person name="Watanabe M."/>
            <person name="Wada H."/>
            <person name="Kobayashi K."/>
            <person name="Saito M."/>
            <person name="Masuda T."/>
            <person name="Sasaki-Sekimoto Y."/>
            <person name="Mashiguchi K."/>
            <person name="Awai K."/>
            <person name="Shimojima M."/>
            <person name="Masuda S."/>
            <person name="Iwai M."/>
            <person name="Nobusawa T."/>
            <person name="Narise T."/>
            <person name="Kondo S."/>
            <person name="Saito H."/>
            <person name="Sato R."/>
            <person name="Murakawa M."/>
            <person name="Ihara Y."/>
            <person name="Oshima-Yamada Y."/>
            <person name="Ohtaka K."/>
            <person name="Satoh M."/>
            <person name="Sonobe K."/>
            <person name="Ishii M."/>
            <person name="Ohtani R."/>
            <person name="Kanamori-Sato M."/>
            <person name="Honoki R."/>
            <person name="Miyazaki D."/>
            <person name="Mochizuki H."/>
            <person name="Umetsu J."/>
            <person name="Higashi K."/>
            <person name="Shibata D."/>
            <person name="Kamiya Y."/>
            <person name="Sato N."/>
            <person name="Nakamura Y."/>
            <person name="Tabata S."/>
            <person name="Ida S."/>
            <person name="Kurokawa K."/>
            <person name="Ohta H."/>
        </authorList>
    </citation>
    <scope>NUCLEOTIDE SEQUENCE [LARGE SCALE GENOMIC DNA]</scope>
    <source>
        <strain evidence="2 3">NIES-2285</strain>
    </source>
</reference>
<dbReference type="Proteomes" id="UP000054558">
    <property type="component" value="Unassembled WGS sequence"/>
</dbReference>
<protein>
    <recommendedName>
        <fullName evidence="1">Transglutaminase-like domain-containing protein</fullName>
    </recommendedName>
</protein>
<feature type="domain" description="Transglutaminase-like" evidence="1">
    <location>
        <begin position="24"/>
        <end position="133"/>
    </location>
</feature>
<sequence length="254" mass="28283">MQTFLNFVFTEYKGATFVSKGIRDLAAHLTQGCQTPVEKAVRIHDYVREIPFGFTAWFDAASPTQTVKVNRGHCNPKGALFVELLRETGLEARQHVVNIDNRILRGCFSVPPPSPITHSYAEVRLNDRWVKTDSYIVDTQHFRAAKARLEKEGEKLGYGVHAKGTNEWDGNTDAFSQFADPGGMLIEDMGVVGDWQGVVKKEGYANKAGGLGVSTWLLPATLVPYGAFQRWINKEIDEVTREVGQSIPQRSGQL</sequence>
<gene>
    <name evidence="2" type="ORF">KFL_003610130</name>
</gene>
<accession>A0A1Y1IDQ8</accession>
<evidence type="ECO:0000259" key="1">
    <source>
        <dbReference type="Pfam" id="PF01841"/>
    </source>
</evidence>
<keyword evidence="3" id="KW-1185">Reference proteome</keyword>
<proteinExistence type="predicted"/>
<evidence type="ECO:0000313" key="2">
    <source>
        <dbReference type="EMBL" id="GAQ87569.1"/>
    </source>
</evidence>
<name>A0A1Y1IDQ8_KLENI</name>
<dbReference type="SUPFAM" id="SSF54001">
    <property type="entry name" value="Cysteine proteinases"/>
    <property type="match status" value="1"/>
</dbReference>
<dbReference type="Gene3D" id="3.10.620.30">
    <property type="match status" value="1"/>
</dbReference>
<dbReference type="OrthoDB" id="536507at2759"/>
<dbReference type="Pfam" id="PF01841">
    <property type="entry name" value="Transglut_core"/>
    <property type="match status" value="1"/>
</dbReference>
<evidence type="ECO:0000313" key="3">
    <source>
        <dbReference type="Proteomes" id="UP000054558"/>
    </source>
</evidence>
<dbReference type="EMBL" id="DF237310">
    <property type="protein sequence ID" value="GAQ87569.1"/>
    <property type="molecule type" value="Genomic_DNA"/>
</dbReference>